<accession>A0A160TGJ3</accession>
<evidence type="ECO:0000313" key="1">
    <source>
        <dbReference type="EMBL" id="CUS42149.1"/>
    </source>
</evidence>
<dbReference type="AlphaFoldDB" id="A0A160TGJ3"/>
<dbReference type="Gene3D" id="3.40.50.150">
    <property type="entry name" value="Vaccinia Virus protein VP39"/>
    <property type="match status" value="1"/>
</dbReference>
<protein>
    <submittedName>
        <fullName evidence="1">Spermidine synthase-like protein</fullName>
    </submittedName>
</protein>
<gene>
    <name evidence="1" type="ORF">MGWOODY_Tha1431</name>
</gene>
<dbReference type="InterPro" id="IPR029063">
    <property type="entry name" value="SAM-dependent_MTases_sf"/>
</dbReference>
<dbReference type="EMBL" id="CZQC01000061">
    <property type="protein sequence ID" value="CUS42149.1"/>
    <property type="molecule type" value="Genomic_DNA"/>
</dbReference>
<sequence>MDILALPHLGKEVHRRYDDLGIIQVYEDGNKRYLSFGTADEQSCQLKAKPGQPQHGYARAMMASLCLLKPDQAVQQASVLGTGGGLMARCLFEQLPTTQVHTVDLRPAVIQIAHQYFGLPRDKRLTTHAKSAMDYLNACSTNSQGLLLSDLYLANGLDTRQLKPEFVSECRRVVQNDGWLVLNLWKEHREDGLFLPQLKAQFQTVLHSTTSDGNWIIWACPNANAAPDKRGAQLICKRLSEQMGFNLWQVTKGFYRFF</sequence>
<reference evidence="1" key="1">
    <citation type="submission" date="2015-10" db="EMBL/GenBank/DDBJ databases">
        <authorList>
            <person name="Gilbert D.G."/>
        </authorList>
    </citation>
    <scope>NUCLEOTIDE SEQUENCE</scope>
</reference>
<proteinExistence type="predicted"/>
<dbReference type="SUPFAM" id="SSF53335">
    <property type="entry name" value="S-adenosyl-L-methionine-dependent methyltransferases"/>
    <property type="match status" value="1"/>
</dbReference>
<organism evidence="1">
    <name type="scientific">hydrothermal vent metagenome</name>
    <dbReference type="NCBI Taxonomy" id="652676"/>
    <lineage>
        <taxon>unclassified sequences</taxon>
        <taxon>metagenomes</taxon>
        <taxon>ecological metagenomes</taxon>
    </lineage>
</organism>
<name>A0A160TGJ3_9ZZZZ</name>